<accession>A0A828QUP3</accession>
<feature type="domain" description="Predicted 3'-5' exonuclease PolB-like" evidence="1">
    <location>
        <begin position="74"/>
        <end position="275"/>
    </location>
</feature>
<dbReference type="Pfam" id="PF10108">
    <property type="entry name" value="DNA_pol_B_exo2"/>
    <property type="match status" value="1"/>
</dbReference>
<evidence type="ECO:0000313" key="2">
    <source>
        <dbReference type="EMBL" id="EFU71701.1"/>
    </source>
</evidence>
<dbReference type="GO" id="GO:0003676">
    <property type="term" value="F:nucleic acid binding"/>
    <property type="evidence" value="ECO:0007669"/>
    <property type="project" value="InterPro"/>
</dbReference>
<protein>
    <submittedName>
        <fullName evidence="2">Polysaccharide biosynthesis protein</fullName>
    </submittedName>
</protein>
<dbReference type="InterPro" id="IPR012337">
    <property type="entry name" value="RNaseH-like_sf"/>
</dbReference>
<dbReference type="SUPFAM" id="SSF53098">
    <property type="entry name" value="Ribonuclease H-like"/>
    <property type="match status" value="1"/>
</dbReference>
<proteinExistence type="predicted"/>
<sequence length="285" mass="33189">MLFSFKPSFNFFVMIVAKLFKKRLNKMKNEGYICIFDCESVPDVELIRKNLGFEGSDEEVSLQALAWQKEQNGSEFLPLPFHKIVSICAVIADHFGKFIKVNKIEGENEKEMLRNFFAFIDKSEPKLVSFNGKNYDCPLFVLRALKYNIRASAYLDTQDKWNNYKTRFSELKHCDLLESLGGRLRLDSVCAMAGLPGKYDVSGAEVMSLYYQNQMEKIHEYCESDVLNTYMLFLKYELIKGNLAEEDYGLYLNLMAEYLKEKKANRSYVPYFIKACEEEFLKLSI</sequence>
<gene>
    <name evidence="2" type="primary">wlaX</name>
    <name evidence="2" type="ORF">HMPREF9400_1053</name>
</gene>
<reference evidence="2 3" key="1">
    <citation type="submission" date="2010-12" db="EMBL/GenBank/DDBJ databases">
        <authorList>
            <person name="Muzny D."/>
            <person name="Qin X."/>
            <person name="Buhay C."/>
            <person name="Dugan-Rocha S."/>
            <person name="Ding Y."/>
            <person name="Chen G."/>
            <person name="Hawes A."/>
            <person name="Holder M."/>
            <person name="Jhangiani S."/>
            <person name="Johnson A."/>
            <person name="Khan Z."/>
            <person name="Li Z."/>
            <person name="Liu W."/>
            <person name="Liu X."/>
            <person name="Perez L."/>
            <person name="Shen H."/>
            <person name="Wang Q."/>
            <person name="Watt J."/>
            <person name="Xi L."/>
            <person name="Xin Y."/>
            <person name="Zhou J."/>
            <person name="Deng J."/>
            <person name="Jiang H."/>
            <person name="Liu Y."/>
            <person name="Qu J."/>
            <person name="Song X.-Z."/>
            <person name="Zhang L."/>
            <person name="Villasana D."/>
            <person name="Johnson A."/>
            <person name="Liu J."/>
            <person name="Liyanage D."/>
            <person name="Lorensuhewa L."/>
            <person name="Robinson T."/>
            <person name="Song A."/>
            <person name="Song B.-B."/>
            <person name="Dinh H."/>
            <person name="Thornton R."/>
            <person name="Coyle M."/>
            <person name="Francisco L."/>
            <person name="Jackson L."/>
            <person name="Javaid M."/>
            <person name="Korchina V."/>
            <person name="Kovar C."/>
            <person name="Mata R."/>
            <person name="Mathew T."/>
            <person name="Ngo R."/>
            <person name="Nguyen L."/>
            <person name="Nguyen N."/>
            <person name="Okwuonu G."/>
            <person name="Ongeri F."/>
            <person name="Pham C."/>
            <person name="Simmons D."/>
            <person name="Wilczek-Boney K."/>
            <person name="Hale W."/>
            <person name="Jakkamsetti A."/>
            <person name="Pham P."/>
            <person name="Ruth R."/>
            <person name="San Lucas F."/>
            <person name="Warren J."/>
            <person name="Zhang J."/>
            <person name="Zhao Z."/>
            <person name="Zhou C."/>
            <person name="Zhu D."/>
            <person name="Lee S."/>
            <person name="Bess C."/>
            <person name="Blankenburg K."/>
            <person name="Forbes L."/>
            <person name="Fu Q."/>
            <person name="Gubbala S."/>
            <person name="Hirani K."/>
            <person name="Jayaseelan J.C."/>
            <person name="Lara F."/>
            <person name="Munidasa M."/>
            <person name="Palculict T."/>
            <person name="Patil S."/>
            <person name="Pu L.-L."/>
            <person name="Saada N."/>
            <person name="Tang L."/>
            <person name="Weissenberger G."/>
            <person name="Zhu Y."/>
            <person name="Hemphill L."/>
            <person name="Shang Y."/>
            <person name="Youmans B."/>
            <person name="Ayvaz T."/>
            <person name="Ross M."/>
            <person name="Santibanez J."/>
            <person name="Aqrawi P."/>
            <person name="Gross S."/>
            <person name="Joshi V."/>
            <person name="Fowler G."/>
            <person name="Nazareth L."/>
            <person name="Reid J."/>
            <person name="Worley K."/>
            <person name="Petrosino J."/>
            <person name="Highlander S."/>
            <person name="Gibbs R."/>
        </authorList>
    </citation>
    <scope>NUCLEOTIDE SEQUENCE [LARGE SCALE GENOMIC DNA]</scope>
    <source>
        <strain evidence="2 3">JV21</strain>
    </source>
</reference>
<organism evidence="2 3">
    <name type="scientific">Campylobacter upsaliensis JV21</name>
    <dbReference type="NCBI Taxonomy" id="888826"/>
    <lineage>
        <taxon>Bacteria</taxon>
        <taxon>Pseudomonadati</taxon>
        <taxon>Campylobacterota</taxon>
        <taxon>Epsilonproteobacteria</taxon>
        <taxon>Campylobacterales</taxon>
        <taxon>Campylobacteraceae</taxon>
        <taxon>Campylobacter</taxon>
    </lineage>
</organism>
<dbReference type="Proteomes" id="UP000005813">
    <property type="component" value="Unassembled WGS sequence"/>
</dbReference>
<name>A0A828QUP3_CAMUP</name>
<evidence type="ECO:0000259" key="1">
    <source>
        <dbReference type="Pfam" id="PF10108"/>
    </source>
</evidence>
<dbReference type="AlphaFoldDB" id="A0A828QUP3"/>
<dbReference type="InterPro" id="IPR036397">
    <property type="entry name" value="RNaseH_sf"/>
</dbReference>
<dbReference type="CDD" id="cd05782">
    <property type="entry name" value="DNA_polB_like1_exo"/>
    <property type="match status" value="1"/>
</dbReference>
<dbReference type="Gene3D" id="3.30.420.10">
    <property type="entry name" value="Ribonuclease H-like superfamily/Ribonuclease H"/>
    <property type="match status" value="1"/>
</dbReference>
<dbReference type="EMBL" id="AEPU01000021">
    <property type="protein sequence ID" value="EFU71701.1"/>
    <property type="molecule type" value="Genomic_DNA"/>
</dbReference>
<dbReference type="InterPro" id="IPR019288">
    <property type="entry name" value="3'-5'_exonuclease_PolB-like"/>
</dbReference>
<comment type="caution">
    <text evidence="2">The sequence shown here is derived from an EMBL/GenBank/DDBJ whole genome shotgun (WGS) entry which is preliminary data.</text>
</comment>
<evidence type="ECO:0000313" key="3">
    <source>
        <dbReference type="Proteomes" id="UP000005813"/>
    </source>
</evidence>